<dbReference type="AlphaFoldDB" id="A0A9D3XCD9"/>
<feature type="domain" description="PTHB1 hairpin" evidence="2">
    <location>
        <begin position="132"/>
        <end position="202"/>
    </location>
</feature>
<organism evidence="3 4">
    <name type="scientific">Mauremys mutica</name>
    <name type="common">yellowpond turtle</name>
    <dbReference type="NCBI Taxonomy" id="74926"/>
    <lineage>
        <taxon>Eukaryota</taxon>
        <taxon>Metazoa</taxon>
        <taxon>Chordata</taxon>
        <taxon>Craniata</taxon>
        <taxon>Vertebrata</taxon>
        <taxon>Euteleostomi</taxon>
        <taxon>Archelosauria</taxon>
        <taxon>Testudinata</taxon>
        <taxon>Testudines</taxon>
        <taxon>Cryptodira</taxon>
        <taxon>Durocryptodira</taxon>
        <taxon>Testudinoidea</taxon>
        <taxon>Geoemydidae</taxon>
        <taxon>Geoemydinae</taxon>
        <taxon>Mauremys</taxon>
    </lineage>
</organism>
<protein>
    <submittedName>
        <fullName evidence="3">Uncharacterized protein</fullName>
    </submittedName>
</protein>
<evidence type="ECO:0000313" key="4">
    <source>
        <dbReference type="Proteomes" id="UP000827986"/>
    </source>
</evidence>
<evidence type="ECO:0000259" key="2">
    <source>
        <dbReference type="Pfam" id="PF23338"/>
    </source>
</evidence>
<dbReference type="InterPro" id="IPR055362">
    <property type="entry name" value="PTHB1_pf_dom"/>
</dbReference>
<dbReference type="Pfam" id="PF23337">
    <property type="entry name" value="PTHB1_pf"/>
    <property type="match status" value="1"/>
</dbReference>
<dbReference type="Proteomes" id="UP000827986">
    <property type="component" value="Unassembled WGS sequence"/>
</dbReference>
<gene>
    <name evidence="3" type="ORF">KIL84_011084</name>
</gene>
<sequence length="259" mass="30290">MISSLLNTTALGYIYNESNNMFIIKDSRQTQPSKTANHKLTIDTNKSPVSLVNLFPDFADQSDEDQVNVLGFQFLTGSRITLLASKTSQRYRIQSEQLEDLWLITKELTFRLEEHFKKQNSKDFTCTFSGSVPLQEYFELIDRHFELRLNAEKFEELLSERAIQFRAIERRLLTRFKDKTPAPLQHLDTLLEGTYRQVINKTRPSKISYDLFYDDNSLRSFIIKYLKEFLTSVFNKLVIILNGGPVEELYFNDNLICIL</sequence>
<name>A0A9D3XCD9_9SAUR</name>
<dbReference type="GO" id="GO:0034464">
    <property type="term" value="C:BBSome"/>
    <property type="evidence" value="ECO:0007669"/>
    <property type="project" value="InterPro"/>
</dbReference>
<dbReference type="Pfam" id="PF23338">
    <property type="entry name" value="PTHB1_hp"/>
    <property type="match status" value="1"/>
</dbReference>
<dbReference type="PANTHER" id="PTHR20991:SF0">
    <property type="entry name" value="PROTEIN PTHB1"/>
    <property type="match status" value="1"/>
</dbReference>
<evidence type="ECO:0000259" key="1">
    <source>
        <dbReference type="Pfam" id="PF23337"/>
    </source>
</evidence>
<dbReference type="InterPro" id="IPR055363">
    <property type="entry name" value="PTHB1_hp_dom"/>
</dbReference>
<dbReference type="InterPro" id="IPR026511">
    <property type="entry name" value="PTHB1"/>
</dbReference>
<accession>A0A9D3XCD9</accession>
<feature type="domain" description="PTHB1 platform" evidence="1">
    <location>
        <begin position="28"/>
        <end position="129"/>
    </location>
</feature>
<reference evidence="3" key="1">
    <citation type="submission" date="2021-09" db="EMBL/GenBank/DDBJ databases">
        <title>The genome of Mauremys mutica provides insights into the evolution of semi-aquatic lifestyle.</title>
        <authorList>
            <person name="Gong S."/>
            <person name="Gao Y."/>
        </authorList>
    </citation>
    <scope>NUCLEOTIDE SEQUENCE</scope>
    <source>
        <strain evidence="3">MM-2020</strain>
        <tissue evidence="3">Muscle</tissue>
    </source>
</reference>
<keyword evidence="4" id="KW-1185">Reference proteome</keyword>
<evidence type="ECO:0000313" key="3">
    <source>
        <dbReference type="EMBL" id="KAH1177382.1"/>
    </source>
</evidence>
<dbReference type="GO" id="GO:0016020">
    <property type="term" value="C:membrane"/>
    <property type="evidence" value="ECO:0007669"/>
    <property type="project" value="TreeGrafter"/>
</dbReference>
<proteinExistence type="predicted"/>
<dbReference type="PANTHER" id="PTHR20991">
    <property type="entry name" value="PARATHYROID HORMONE-RESPONSIVE B1 GENE"/>
    <property type="match status" value="1"/>
</dbReference>
<dbReference type="GO" id="GO:0060271">
    <property type="term" value="P:cilium assembly"/>
    <property type="evidence" value="ECO:0007669"/>
    <property type="project" value="TreeGrafter"/>
</dbReference>
<comment type="caution">
    <text evidence="3">The sequence shown here is derived from an EMBL/GenBank/DDBJ whole genome shotgun (WGS) entry which is preliminary data.</text>
</comment>
<dbReference type="EMBL" id="JAHDVG010000474">
    <property type="protein sequence ID" value="KAH1177382.1"/>
    <property type="molecule type" value="Genomic_DNA"/>
</dbReference>